<dbReference type="InterPro" id="IPR001487">
    <property type="entry name" value="Bromodomain"/>
</dbReference>
<proteinExistence type="predicted"/>
<dbReference type="Proteomes" id="UP000541444">
    <property type="component" value="Unassembled WGS sequence"/>
</dbReference>
<dbReference type="GO" id="GO:0000123">
    <property type="term" value="C:histone acetyltransferase complex"/>
    <property type="evidence" value="ECO:0007669"/>
    <property type="project" value="TreeGrafter"/>
</dbReference>
<evidence type="ECO:0000259" key="5">
    <source>
        <dbReference type="PROSITE" id="PS50014"/>
    </source>
</evidence>
<gene>
    <name evidence="6" type="ORF">GIB67_027110</name>
</gene>
<dbReference type="PANTHER" id="PTHR45750:SF3">
    <property type="entry name" value="HISTONE ACETYLTRANSFERASE"/>
    <property type="match status" value="1"/>
</dbReference>
<dbReference type="PROSITE" id="PS00633">
    <property type="entry name" value="BROMODOMAIN_1"/>
    <property type="match status" value="1"/>
</dbReference>
<evidence type="ECO:0000256" key="1">
    <source>
        <dbReference type="ARBA" id="ARBA00022679"/>
    </source>
</evidence>
<sequence length="226" mass="26641">MGFTKEIHLEKERWQGYLKEYDGGVLMECNIYPKLPYTSLSTVIHQQRQAIDEKIKELSNCHIIYPGIDFQKKEFGIPRRGIKVEDIPGLREAGWTRDQWGYSRFMINASTDRVGNQRPLYTFMHTLLKMMMDSADAWPFKEPVNAHDVPDYYEVIKNPMDLQTMLKRLESEQYYVTFDMFCADVERMFQNARCYNSPGTIYYKCATRLENFFLSKVRACSGTQIK</sequence>
<dbReference type="OrthoDB" id="755111at2759"/>
<keyword evidence="3" id="KW-0012">Acyltransferase</keyword>
<dbReference type="PRINTS" id="PR00503">
    <property type="entry name" value="BROMODOMAIN"/>
</dbReference>
<dbReference type="GO" id="GO:0010484">
    <property type="term" value="F:histone H3 acetyltransferase activity"/>
    <property type="evidence" value="ECO:0007669"/>
    <property type="project" value="TreeGrafter"/>
</dbReference>
<protein>
    <recommendedName>
        <fullName evidence="5">Bromo domain-containing protein</fullName>
    </recommendedName>
</protein>
<evidence type="ECO:0000313" key="7">
    <source>
        <dbReference type="Proteomes" id="UP000541444"/>
    </source>
</evidence>
<dbReference type="PANTHER" id="PTHR45750">
    <property type="entry name" value="GH11602P"/>
    <property type="match status" value="1"/>
</dbReference>
<dbReference type="SMART" id="SM00297">
    <property type="entry name" value="BROMO"/>
    <property type="match status" value="1"/>
</dbReference>
<evidence type="ECO:0000256" key="4">
    <source>
        <dbReference type="PROSITE-ProRule" id="PRU00035"/>
    </source>
</evidence>
<name>A0A7J7P1V4_9MAGN</name>
<dbReference type="Gene3D" id="1.20.920.10">
    <property type="entry name" value="Bromodomain-like"/>
    <property type="match status" value="1"/>
</dbReference>
<dbReference type="EMBL" id="JACGCM010000347">
    <property type="protein sequence ID" value="KAF6173415.1"/>
    <property type="molecule type" value="Genomic_DNA"/>
</dbReference>
<dbReference type="CDD" id="cd05509">
    <property type="entry name" value="Bromo_gcn5_like"/>
    <property type="match status" value="1"/>
</dbReference>
<dbReference type="InterPro" id="IPR018359">
    <property type="entry name" value="Bromodomain_CS"/>
</dbReference>
<dbReference type="PROSITE" id="PS50014">
    <property type="entry name" value="BROMODOMAIN_2"/>
    <property type="match status" value="1"/>
</dbReference>
<dbReference type="SUPFAM" id="SSF47370">
    <property type="entry name" value="Bromodomain"/>
    <property type="match status" value="1"/>
</dbReference>
<keyword evidence="1" id="KW-0808">Transferase</keyword>
<dbReference type="InterPro" id="IPR036427">
    <property type="entry name" value="Bromodomain-like_sf"/>
</dbReference>
<keyword evidence="7" id="KW-1185">Reference proteome</keyword>
<evidence type="ECO:0000313" key="6">
    <source>
        <dbReference type="EMBL" id="KAF6173415.1"/>
    </source>
</evidence>
<feature type="domain" description="Bromo" evidence="5">
    <location>
        <begin position="132"/>
        <end position="203"/>
    </location>
</feature>
<dbReference type="AlphaFoldDB" id="A0A7J7P1V4"/>
<comment type="caution">
    <text evidence="6">The sequence shown here is derived from an EMBL/GenBank/DDBJ whole genome shotgun (WGS) entry which is preliminary data.</text>
</comment>
<dbReference type="InterPro" id="IPR037800">
    <property type="entry name" value="GCN5"/>
</dbReference>
<accession>A0A7J7P1V4</accession>
<dbReference type="Pfam" id="PF00439">
    <property type="entry name" value="Bromodomain"/>
    <property type="match status" value="1"/>
</dbReference>
<evidence type="ECO:0000256" key="3">
    <source>
        <dbReference type="ARBA" id="ARBA00023315"/>
    </source>
</evidence>
<evidence type="ECO:0000256" key="2">
    <source>
        <dbReference type="ARBA" id="ARBA00023117"/>
    </source>
</evidence>
<reference evidence="6 7" key="1">
    <citation type="journal article" date="2020" name="IScience">
        <title>Genome Sequencing of the Endangered Kingdonia uniflora (Circaeasteraceae, Ranunculales) Reveals Potential Mechanisms of Evolutionary Specialization.</title>
        <authorList>
            <person name="Sun Y."/>
            <person name="Deng T."/>
            <person name="Zhang A."/>
            <person name="Moore M.J."/>
            <person name="Landis J.B."/>
            <person name="Lin N."/>
            <person name="Zhang H."/>
            <person name="Zhang X."/>
            <person name="Huang J."/>
            <person name="Zhang X."/>
            <person name="Sun H."/>
            <person name="Wang H."/>
        </authorList>
    </citation>
    <scope>NUCLEOTIDE SEQUENCE [LARGE SCALE GENOMIC DNA]</scope>
    <source>
        <strain evidence="6">TB1705</strain>
        <tissue evidence="6">Leaf</tissue>
    </source>
</reference>
<organism evidence="6 7">
    <name type="scientific">Kingdonia uniflora</name>
    <dbReference type="NCBI Taxonomy" id="39325"/>
    <lineage>
        <taxon>Eukaryota</taxon>
        <taxon>Viridiplantae</taxon>
        <taxon>Streptophyta</taxon>
        <taxon>Embryophyta</taxon>
        <taxon>Tracheophyta</taxon>
        <taxon>Spermatophyta</taxon>
        <taxon>Magnoliopsida</taxon>
        <taxon>Ranunculales</taxon>
        <taxon>Circaeasteraceae</taxon>
        <taxon>Kingdonia</taxon>
    </lineage>
</organism>
<dbReference type="GO" id="GO:0045944">
    <property type="term" value="P:positive regulation of transcription by RNA polymerase II"/>
    <property type="evidence" value="ECO:0007669"/>
    <property type="project" value="TreeGrafter"/>
</dbReference>
<dbReference type="Gene3D" id="3.40.630.30">
    <property type="match status" value="1"/>
</dbReference>
<keyword evidence="2 4" id="KW-0103">Bromodomain</keyword>